<dbReference type="EMBL" id="CADCWE010000177">
    <property type="protein sequence ID" value="CAA9548749.1"/>
    <property type="molecule type" value="Genomic_DNA"/>
</dbReference>
<evidence type="ECO:0000313" key="1">
    <source>
        <dbReference type="EMBL" id="CAA9548749.1"/>
    </source>
</evidence>
<proteinExistence type="predicted"/>
<name>A0A6J4UFA0_9BACT</name>
<protein>
    <submittedName>
        <fullName evidence="1">Uncharacterized protein</fullName>
    </submittedName>
</protein>
<accession>A0A6J4UFA0</accession>
<gene>
    <name evidence="1" type="ORF">AVDCRST_MAG73-2639</name>
</gene>
<dbReference type="AlphaFoldDB" id="A0A6J4UFA0"/>
<feature type="non-terminal residue" evidence="1">
    <location>
        <position position="1"/>
    </location>
</feature>
<reference evidence="1" key="1">
    <citation type="submission" date="2020-02" db="EMBL/GenBank/DDBJ databases">
        <authorList>
            <person name="Meier V. D."/>
        </authorList>
    </citation>
    <scope>NUCLEOTIDE SEQUENCE</scope>
    <source>
        <strain evidence="1">AVDCRST_MAG73</strain>
    </source>
</reference>
<sequence length="55" mass="5896">DRSPEVAGEDGLRSLAIAYGFLEADRLGRVVTVNELLRGDASPYQDEIEACASAK</sequence>
<organism evidence="1">
    <name type="scientific">uncultured Thermomicrobiales bacterium</name>
    <dbReference type="NCBI Taxonomy" id="1645740"/>
    <lineage>
        <taxon>Bacteria</taxon>
        <taxon>Pseudomonadati</taxon>
        <taxon>Thermomicrobiota</taxon>
        <taxon>Thermomicrobia</taxon>
        <taxon>Thermomicrobiales</taxon>
        <taxon>environmental samples</taxon>
    </lineage>
</organism>